<dbReference type="PATRIC" id="fig|1303518.3.peg.629"/>
<accession>S0ESU7</accession>
<feature type="compositionally biased region" description="Polar residues" evidence="1">
    <location>
        <begin position="127"/>
        <end position="136"/>
    </location>
</feature>
<dbReference type="RefSeq" id="WP_016482013.1">
    <property type="nucleotide sequence ID" value="NC_021487.1"/>
</dbReference>
<evidence type="ECO:0000313" key="3">
    <source>
        <dbReference type="EMBL" id="CCW34451.1"/>
    </source>
</evidence>
<sequence>MKRSKAAVFSLLGAVAVLGGLAYAQDQGGSPDQNTPQQTAASKKVEAMVKKIKDGDNYKCCIKGKCDYCAVHMGMCNCGDNAANGKPVCINCKGGWDTGLGAVMGKTNDDIKPLPQNGDVKPDMPSDNGTNNDDNK</sequence>
<dbReference type="KEGG" id="ccz:CCALI_00625"/>
<gene>
    <name evidence="3" type="ORF">CCALI_00625</name>
</gene>
<dbReference type="HOGENOM" id="CLU_1871735_0_0_0"/>
<evidence type="ECO:0000313" key="4">
    <source>
        <dbReference type="Proteomes" id="UP000014227"/>
    </source>
</evidence>
<dbReference type="AlphaFoldDB" id="S0ESU7"/>
<dbReference type="InParanoid" id="S0ESU7"/>
<keyword evidence="2" id="KW-0732">Signal</keyword>
<evidence type="ECO:0000256" key="1">
    <source>
        <dbReference type="SAM" id="MobiDB-lite"/>
    </source>
</evidence>
<feature type="signal peptide" evidence="2">
    <location>
        <begin position="1"/>
        <end position="24"/>
    </location>
</feature>
<keyword evidence="4" id="KW-1185">Reference proteome</keyword>
<name>S0ESU7_CHTCT</name>
<evidence type="ECO:0000256" key="2">
    <source>
        <dbReference type="SAM" id="SignalP"/>
    </source>
</evidence>
<feature type="chain" id="PRO_5004486051" evidence="2">
    <location>
        <begin position="25"/>
        <end position="136"/>
    </location>
</feature>
<reference evidence="4" key="1">
    <citation type="submission" date="2013-03" db="EMBL/GenBank/DDBJ databases">
        <title>Genome sequence of Chthonomonas calidirosea, the first sequenced genome from the Armatimonadetes phylum (formally candidate division OP10).</title>
        <authorList>
            <person name="Lee K.C.Y."/>
            <person name="Morgan X.C."/>
            <person name="Dunfield P.F."/>
            <person name="Tamas I."/>
            <person name="Houghton K.M."/>
            <person name="Vyssotski M."/>
            <person name="Ryan J.L.J."/>
            <person name="Lagutin K."/>
            <person name="McDonald I.R."/>
            <person name="Stott M.B."/>
        </authorList>
    </citation>
    <scope>NUCLEOTIDE SEQUENCE [LARGE SCALE GENOMIC DNA]</scope>
    <source>
        <strain evidence="4">DSM 23976 / ICMP 18418 / T49</strain>
    </source>
</reference>
<organism evidence="3 4">
    <name type="scientific">Chthonomonas calidirosea (strain DSM 23976 / ICMP 18418 / T49)</name>
    <dbReference type="NCBI Taxonomy" id="1303518"/>
    <lineage>
        <taxon>Bacteria</taxon>
        <taxon>Bacillati</taxon>
        <taxon>Armatimonadota</taxon>
        <taxon>Chthonomonadia</taxon>
        <taxon>Chthonomonadales</taxon>
        <taxon>Chthonomonadaceae</taxon>
        <taxon>Chthonomonas</taxon>
    </lineage>
</organism>
<protein>
    <submittedName>
        <fullName evidence="3">Uncharacterized protein</fullName>
    </submittedName>
</protein>
<dbReference type="EMBL" id="HF951689">
    <property type="protein sequence ID" value="CCW34451.1"/>
    <property type="molecule type" value="Genomic_DNA"/>
</dbReference>
<dbReference type="Proteomes" id="UP000014227">
    <property type="component" value="Chromosome I"/>
</dbReference>
<feature type="region of interest" description="Disordered" evidence="1">
    <location>
        <begin position="106"/>
        <end position="136"/>
    </location>
</feature>
<proteinExistence type="predicted"/>